<feature type="binding site" evidence="12 16">
    <location>
        <position position="258"/>
    </location>
    <ligand>
        <name>substrate</name>
    </ligand>
</feature>
<dbReference type="GO" id="GO:0000105">
    <property type="term" value="P:L-histidine biosynthetic process"/>
    <property type="evidence" value="ECO:0007669"/>
    <property type="project" value="UniProtKB-UniRule"/>
</dbReference>
<dbReference type="Pfam" id="PF00815">
    <property type="entry name" value="Histidinol_dh"/>
    <property type="match status" value="1"/>
</dbReference>
<dbReference type="GO" id="GO:0008270">
    <property type="term" value="F:zinc ion binding"/>
    <property type="evidence" value="ECO:0007669"/>
    <property type="project" value="UniProtKB-UniRule"/>
</dbReference>
<dbReference type="InterPro" id="IPR001692">
    <property type="entry name" value="Histidinol_DH_CS"/>
</dbReference>
<evidence type="ECO:0000256" key="11">
    <source>
        <dbReference type="ARBA" id="ARBA00049489"/>
    </source>
</evidence>
<evidence type="ECO:0000256" key="13">
    <source>
        <dbReference type="PIRNR" id="PIRNR000099"/>
    </source>
</evidence>
<dbReference type="InterPro" id="IPR012131">
    <property type="entry name" value="Hstdl_DH"/>
</dbReference>
<evidence type="ECO:0000256" key="17">
    <source>
        <dbReference type="PIRSR" id="PIRSR000099-4"/>
    </source>
</evidence>
<sequence>MIVSLYPKKSEWAALTQRPVLEQQNLQSTVDGVFDAIKTNGDQAVLSFTERFDKAQLSSSVVSDQEIKAAQQRISDELKAAIQLAAQNIETFHAAQKPGRVEVETAPGVVCWQEAKGIQKVGIYIPGGTAPLFSTVLMLAIPATIAGCDEIVLCTPPGSDGSVNPAILFAAQYAGVKQVYKVGGIQAIGAMTFGTESIPKVDKIFGPGNQYVTAAKQRAAQLGVAIDMPAGPSELLVMADETAVPAFVVSDLLSQAEHGIDSQVICVIKSESQVRAIQSELEAQLAVLPRKEIAQKAIANSKIICIAEDQDCVDFINEYAPEHYILCVQNEDFYLDQVRNAGSVFIGNYTPESAGDYASGTNHTLPTNGYAKSYSGVNLDSFMKKITFQRITATGIQNIGPAIEHMAAAELLDAHKNAVTVRLDYLKTRGE</sequence>
<dbReference type="SUPFAM" id="SSF53720">
    <property type="entry name" value="ALDH-like"/>
    <property type="match status" value="1"/>
</dbReference>
<feature type="binding site" evidence="12 15">
    <location>
        <position position="209"/>
    </location>
    <ligand>
        <name>NAD(+)</name>
        <dbReference type="ChEBI" id="CHEBI:57540"/>
    </ligand>
</feature>
<keyword evidence="8 12" id="KW-0560">Oxidoreductase</keyword>
<name>A0A1M6NKU0_REIAG</name>
<evidence type="ECO:0000256" key="4">
    <source>
        <dbReference type="ARBA" id="ARBA00012965"/>
    </source>
</evidence>
<evidence type="ECO:0000256" key="15">
    <source>
        <dbReference type="PIRSR" id="PIRSR000099-2"/>
    </source>
</evidence>
<feature type="binding site" evidence="12 17">
    <location>
        <position position="415"/>
    </location>
    <ligand>
        <name>Zn(2+)</name>
        <dbReference type="ChEBI" id="CHEBI:29105"/>
    </ligand>
</feature>
<feature type="binding site" evidence="12 16">
    <location>
        <position position="323"/>
    </location>
    <ligand>
        <name>substrate</name>
    </ligand>
</feature>
<comment type="pathway">
    <text evidence="2 12">Amino-acid biosynthesis; L-histidine biosynthesis; L-histidine from 5-phospho-alpha-D-ribose 1-diphosphate: step 9/9.</text>
</comment>
<dbReference type="AlphaFoldDB" id="A0A1M6NKU0"/>
<evidence type="ECO:0000256" key="18">
    <source>
        <dbReference type="RuleBase" id="RU004175"/>
    </source>
</evidence>
<evidence type="ECO:0000256" key="6">
    <source>
        <dbReference type="ARBA" id="ARBA00022723"/>
    </source>
</evidence>
<dbReference type="NCBIfam" id="TIGR00069">
    <property type="entry name" value="hisD"/>
    <property type="match status" value="1"/>
</dbReference>
<evidence type="ECO:0000256" key="2">
    <source>
        <dbReference type="ARBA" id="ARBA00004940"/>
    </source>
</evidence>
<dbReference type="PIRSF" id="PIRSF000099">
    <property type="entry name" value="Histidinol_dh"/>
    <property type="match status" value="1"/>
</dbReference>
<organism evidence="19 20">
    <name type="scientific">Reichenbachiella agariperforans</name>
    <dbReference type="NCBI Taxonomy" id="156994"/>
    <lineage>
        <taxon>Bacteria</taxon>
        <taxon>Pseudomonadati</taxon>
        <taxon>Bacteroidota</taxon>
        <taxon>Cytophagia</taxon>
        <taxon>Cytophagales</taxon>
        <taxon>Reichenbachiellaceae</taxon>
        <taxon>Reichenbachiella</taxon>
    </lineage>
</organism>
<dbReference type="PROSITE" id="PS00611">
    <property type="entry name" value="HISOL_DEHYDROGENASE"/>
    <property type="match status" value="1"/>
</dbReference>
<feature type="active site" description="Proton acceptor" evidence="12 14">
    <location>
        <position position="322"/>
    </location>
</feature>
<dbReference type="UniPathway" id="UPA00031">
    <property type="reaction ID" value="UER00014"/>
</dbReference>
<gene>
    <name evidence="12" type="primary">hisD</name>
    <name evidence="19" type="ORF">SAMN04488028_102291</name>
</gene>
<keyword evidence="20" id="KW-1185">Reference proteome</keyword>
<evidence type="ECO:0000256" key="16">
    <source>
        <dbReference type="PIRSR" id="PIRSR000099-3"/>
    </source>
</evidence>
<comment type="function">
    <text evidence="1 12">Catalyzes the sequential NAD-dependent oxidations of L-histidinol to L-histidinaldehyde and then to L-histidine.</text>
</comment>
<keyword evidence="10 12" id="KW-0368">Histidine biosynthesis</keyword>
<feature type="active site" description="Proton acceptor" evidence="12 14">
    <location>
        <position position="323"/>
    </location>
</feature>
<dbReference type="InterPro" id="IPR016161">
    <property type="entry name" value="Ald_DH/histidinol_DH"/>
</dbReference>
<reference evidence="20" key="1">
    <citation type="submission" date="2016-11" db="EMBL/GenBank/DDBJ databases">
        <authorList>
            <person name="Varghese N."/>
            <person name="Submissions S."/>
        </authorList>
    </citation>
    <scope>NUCLEOTIDE SEQUENCE [LARGE SCALE GENOMIC DNA]</scope>
    <source>
        <strain evidence="20">DSM 26134</strain>
    </source>
</reference>
<feature type="binding site" evidence="12 16">
    <location>
        <position position="356"/>
    </location>
    <ligand>
        <name>substrate</name>
    </ligand>
</feature>
<evidence type="ECO:0000256" key="10">
    <source>
        <dbReference type="ARBA" id="ARBA00023102"/>
    </source>
</evidence>
<dbReference type="PANTHER" id="PTHR21256:SF2">
    <property type="entry name" value="HISTIDINE BIOSYNTHESIS TRIFUNCTIONAL PROTEIN"/>
    <property type="match status" value="1"/>
</dbReference>
<dbReference type="EMBL" id="FRAA01000002">
    <property type="protein sequence ID" value="SHJ96142.1"/>
    <property type="molecule type" value="Genomic_DNA"/>
</dbReference>
<feature type="binding site" evidence="12 17">
    <location>
        <position position="255"/>
    </location>
    <ligand>
        <name>Zn(2+)</name>
        <dbReference type="ChEBI" id="CHEBI:29105"/>
    </ligand>
</feature>
<evidence type="ECO:0000256" key="1">
    <source>
        <dbReference type="ARBA" id="ARBA00003850"/>
    </source>
</evidence>
<evidence type="ECO:0000313" key="19">
    <source>
        <dbReference type="EMBL" id="SHJ96142.1"/>
    </source>
</evidence>
<dbReference type="RefSeq" id="WP_073121188.1">
    <property type="nucleotide sequence ID" value="NZ_FRAA01000002.1"/>
</dbReference>
<evidence type="ECO:0000313" key="20">
    <source>
        <dbReference type="Proteomes" id="UP000184474"/>
    </source>
</evidence>
<dbReference type="EC" id="1.1.1.23" evidence="4 12"/>
<comment type="similarity">
    <text evidence="3 12 13 18">Belongs to the histidinol dehydrogenase family.</text>
</comment>
<dbReference type="PRINTS" id="PR00083">
    <property type="entry name" value="HOLDHDRGNASE"/>
</dbReference>
<evidence type="ECO:0000256" key="7">
    <source>
        <dbReference type="ARBA" id="ARBA00022833"/>
    </source>
</evidence>
<dbReference type="FunFam" id="1.20.5.1300:FF:000001">
    <property type="entry name" value="Histidine biosynthesis trifunctional protein"/>
    <property type="match status" value="1"/>
</dbReference>
<dbReference type="FunFam" id="3.40.50.1980:FF:000001">
    <property type="entry name" value="Histidinol dehydrogenase"/>
    <property type="match status" value="1"/>
</dbReference>
<dbReference type="GO" id="GO:0051287">
    <property type="term" value="F:NAD binding"/>
    <property type="evidence" value="ECO:0007669"/>
    <property type="project" value="InterPro"/>
</dbReference>
<accession>A0A1M6NKU0</accession>
<feature type="binding site" evidence="12 16">
    <location>
        <position position="415"/>
    </location>
    <ligand>
        <name>substrate</name>
    </ligand>
</feature>
<dbReference type="GO" id="GO:0004399">
    <property type="term" value="F:histidinol dehydrogenase activity"/>
    <property type="evidence" value="ECO:0007669"/>
    <property type="project" value="UniProtKB-UniRule"/>
</dbReference>
<keyword evidence="9 12" id="KW-0520">NAD</keyword>
<feature type="binding site" evidence="12 15">
    <location>
        <position position="124"/>
    </location>
    <ligand>
        <name>NAD(+)</name>
        <dbReference type="ChEBI" id="CHEBI:57540"/>
    </ligand>
</feature>
<dbReference type="PANTHER" id="PTHR21256">
    <property type="entry name" value="HISTIDINOL DEHYDROGENASE HDH"/>
    <property type="match status" value="1"/>
</dbReference>
<dbReference type="Proteomes" id="UP000184474">
    <property type="component" value="Unassembled WGS sequence"/>
</dbReference>
<evidence type="ECO:0000256" key="9">
    <source>
        <dbReference type="ARBA" id="ARBA00023027"/>
    </source>
</evidence>
<keyword evidence="6 12" id="KW-0479">Metal-binding</keyword>
<dbReference type="InterPro" id="IPR022695">
    <property type="entry name" value="Histidinol_DH_monofunct"/>
</dbReference>
<comment type="catalytic activity">
    <reaction evidence="11 12">
        <text>L-histidinol + 2 NAD(+) + H2O = L-histidine + 2 NADH + 3 H(+)</text>
        <dbReference type="Rhea" id="RHEA:20641"/>
        <dbReference type="ChEBI" id="CHEBI:15377"/>
        <dbReference type="ChEBI" id="CHEBI:15378"/>
        <dbReference type="ChEBI" id="CHEBI:57540"/>
        <dbReference type="ChEBI" id="CHEBI:57595"/>
        <dbReference type="ChEBI" id="CHEBI:57699"/>
        <dbReference type="ChEBI" id="CHEBI:57945"/>
        <dbReference type="EC" id="1.1.1.23"/>
    </reaction>
</comment>
<protein>
    <recommendedName>
        <fullName evidence="4 12">Histidinol dehydrogenase</fullName>
        <shortName evidence="12">HDH</shortName>
        <ecNumber evidence="4 12">1.1.1.23</ecNumber>
    </recommendedName>
</protein>
<dbReference type="HAMAP" id="MF_01024">
    <property type="entry name" value="HisD"/>
    <property type="match status" value="1"/>
</dbReference>
<feature type="binding site" evidence="12 15">
    <location>
        <position position="186"/>
    </location>
    <ligand>
        <name>NAD(+)</name>
        <dbReference type="ChEBI" id="CHEBI:57540"/>
    </ligand>
</feature>
<evidence type="ECO:0000256" key="14">
    <source>
        <dbReference type="PIRSR" id="PIRSR000099-1"/>
    </source>
</evidence>
<dbReference type="FunFam" id="3.40.50.1980:FF:000002">
    <property type="entry name" value="Histidinol dehydrogenase, chloroplastic"/>
    <property type="match status" value="1"/>
</dbReference>
<dbReference type="CDD" id="cd06572">
    <property type="entry name" value="Histidinol_dh"/>
    <property type="match status" value="1"/>
</dbReference>
<dbReference type="Gene3D" id="3.40.50.1980">
    <property type="entry name" value="Nitrogenase molybdenum iron protein domain"/>
    <property type="match status" value="2"/>
</dbReference>
<evidence type="ECO:0000256" key="12">
    <source>
        <dbReference type="HAMAP-Rule" id="MF_01024"/>
    </source>
</evidence>
<feature type="binding site" evidence="12 16">
    <location>
        <position position="255"/>
    </location>
    <ligand>
        <name>substrate</name>
    </ligand>
</feature>
<keyword evidence="5 12" id="KW-0028">Amino-acid biosynthesis</keyword>
<feature type="binding site" evidence="12 17">
    <location>
        <position position="258"/>
    </location>
    <ligand>
        <name>Zn(2+)</name>
        <dbReference type="ChEBI" id="CHEBI:29105"/>
    </ligand>
</feature>
<comment type="cofactor">
    <cofactor evidence="12 17">
        <name>Zn(2+)</name>
        <dbReference type="ChEBI" id="CHEBI:29105"/>
    </cofactor>
    <text evidence="12 17">Binds 1 zinc ion per subunit.</text>
</comment>
<proteinExistence type="inferred from homology"/>
<feature type="binding site" evidence="12 17">
    <location>
        <position position="356"/>
    </location>
    <ligand>
        <name>Zn(2+)</name>
        <dbReference type="ChEBI" id="CHEBI:29105"/>
    </ligand>
</feature>
<feature type="binding site" evidence="12 16">
    <location>
        <position position="233"/>
    </location>
    <ligand>
        <name>substrate</name>
    </ligand>
</feature>
<keyword evidence="7 12" id="KW-0862">Zinc</keyword>
<evidence type="ECO:0000256" key="3">
    <source>
        <dbReference type="ARBA" id="ARBA00010178"/>
    </source>
</evidence>
<dbReference type="STRING" id="156994.SAMN04488028_102291"/>
<feature type="binding site" evidence="12 16">
    <location>
        <position position="410"/>
    </location>
    <ligand>
        <name>substrate</name>
    </ligand>
</feature>
<dbReference type="GO" id="GO:0005829">
    <property type="term" value="C:cytosol"/>
    <property type="evidence" value="ECO:0007669"/>
    <property type="project" value="TreeGrafter"/>
</dbReference>
<evidence type="ECO:0000256" key="8">
    <source>
        <dbReference type="ARBA" id="ARBA00023002"/>
    </source>
</evidence>
<dbReference type="Gene3D" id="1.20.5.1300">
    <property type="match status" value="1"/>
</dbReference>
<evidence type="ECO:0000256" key="5">
    <source>
        <dbReference type="ARBA" id="ARBA00022605"/>
    </source>
</evidence>